<reference evidence="1" key="1">
    <citation type="journal article" date="2021" name="Proc. Natl. Acad. Sci. U.S.A.">
        <title>A Catalog of Tens of Thousands of Viruses from Human Metagenomes Reveals Hidden Associations with Chronic Diseases.</title>
        <authorList>
            <person name="Tisza M.J."/>
            <person name="Buck C.B."/>
        </authorList>
    </citation>
    <scope>NUCLEOTIDE SEQUENCE</scope>
    <source>
        <strain evidence="1">CtnNB1</strain>
    </source>
</reference>
<accession>A0A8S5UVJ2</accession>
<protein>
    <submittedName>
        <fullName evidence="1">Uncharacterized protein</fullName>
    </submittedName>
</protein>
<proteinExistence type="predicted"/>
<sequence>MANAEKTGRQYFNLERTRVPLGPGSFIGRKT</sequence>
<dbReference type="EMBL" id="BK016146">
    <property type="protein sequence ID" value="DAF98398.1"/>
    <property type="molecule type" value="Genomic_DNA"/>
</dbReference>
<organism evidence="1">
    <name type="scientific">Siphoviridae sp. ctnNB1</name>
    <dbReference type="NCBI Taxonomy" id="2825660"/>
    <lineage>
        <taxon>Viruses</taxon>
        <taxon>Duplodnaviria</taxon>
        <taxon>Heunggongvirae</taxon>
        <taxon>Uroviricota</taxon>
        <taxon>Caudoviricetes</taxon>
    </lineage>
</organism>
<name>A0A8S5UVJ2_9CAUD</name>
<evidence type="ECO:0000313" key="1">
    <source>
        <dbReference type="EMBL" id="DAF98398.1"/>
    </source>
</evidence>